<reference evidence="3 4" key="1">
    <citation type="submission" date="2020-10" db="EMBL/GenBank/DDBJ databases">
        <title>Ca. Dormibacterota MAGs.</title>
        <authorList>
            <person name="Montgomery K."/>
        </authorList>
    </citation>
    <scope>NUCLEOTIDE SEQUENCE [LARGE SCALE GENOMIC DNA]</scope>
    <source>
        <strain evidence="3">Mitchell_Peninsula_5</strain>
    </source>
</reference>
<dbReference type="Proteomes" id="UP000614410">
    <property type="component" value="Unassembled WGS sequence"/>
</dbReference>
<gene>
    <name evidence="3" type="ORF">JF887_06260</name>
</gene>
<keyword evidence="2" id="KW-0472">Membrane</keyword>
<feature type="region of interest" description="Disordered" evidence="1">
    <location>
        <begin position="94"/>
        <end position="200"/>
    </location>
</feature>
<organism evidence="3 4">
    <name type="scientific">Candidatus Amunia macphersoniae</name>
    <dbReference type="NCBI Taxonomy" id="3127014"/>
    <lineage>
        <taxon>Bacteria</taxon>
        <taxon>Bacillati</taxon>
        <taxon>Candidatus Dormiibacterota</taxon>
        <taxon>Candidatus Dormibacteria</taxon>
        <taxon>Candidatus Aeolococcales</taxon>
        <taxon>Candidatus Aeolococcaceae</taxon>
        <taxon>Candidatus Amunia</taxon>
    </lineage>
</organism>
<proteinExistence type="predicted"/>
<evidence type="ECO:0000256" key="2">
    <source>
        <dbReference type="SAM" id="Phobius"/>
    </source>
</evidence>
<sequence>MPVLLFMVAAVLAVVVVVAVLGFIGPFVAVVGILLALLVILNPGGLGGRLRQSPGWWGIPGMRRASAGAAPFAALLFLYAVPVPIGAFALTHAGNSVSSSPSSPPPLAGVGGGAPSTQPSDTGSVSPTGAPSVTPAPIASATPTDAATPTAVPTAAPPPTEAPITPPTARPTQPPTAPPAPPPTAPPAPPPTAPPSRNLCGAPDNPWNYNFCGGGTISSPPSNFCDYFNCIRSFADYTNGYVEECRDGMYSHSGGRPGSCSSHGGNLRPLNP</sequence>
<feature type="compositionally biased region" description="Low complexity" evidence="1">
    <location>
        <begin position="130"/>
        <end position="154"/>
    </location>
</feature>
<feature type="region of interest" description="Disordered" evidence="1">
    <location>
        <begin position="252"/>
        <end position="272"/>
    </location>
</feature>
<accession>A0A934KLI2</accession>
<feature type="transmembrane region" description="Helical" evidence="2">
    <location>
        <begin position="29"/>
        <end position="48"/>
    </location>
</feature>
<feature type="transmembrane region" description="Helical" evidence="2">
    <location>
        <begin position="69"/>
        <end position="90"/>
    </location>
</feature>
<protein>
    <submittedName>
        <fullName evidence="3">Uncharacterized protein</fullName>
    </submittedName>
</protein>
<dbReference type="PRINTS" id="PR01217">
    <property type="entry name" value="PRICHEXTENSN"/>
</dbReference>
<keyword evidence="2" id="KW-0812">Transmembrane</keyword>
<evidence type="ECO:0000313" key="4">
    <source>
        <dbReference type="Proteomes" id="UP000614410"/>
    </source>
</evidence>
<feature type="compositionally biased region" description="Pro residues" evidence="1">
    <location>
        <begin position="155"/>
        <end position="194"/>
    </location>
</feature>
<dbReference type="EMBL" id="JAEKNN010000027">
    <property type="protein sequence ID" value="MBJ7609018.1"/>
    <property type="molecule type" value="Genomic_DNA"/>
</dbReference>
<evidence type="ECO:0000313" key="3">
    <source>
        <dbReference type="EMBL" id="MBJ7609018.1"/>
    </source>
</evidence>
<dbReference type="AlphaFoldDB" id="A0A934KLI2"/>
<comment type="caution">
    <text evidence="3">The sequence shown here is derived from an EMBL/GenBank/DDBJ whole genome shotgun (WGS) entry which is preliminary data.</text>
</comment>
<keyword evidence="2" id="KW-1133">Transmembrane helix</keyword>
<name>A0A934KLI2_9BACT</name>
<evidence type="ECO:0000256" key="1">
    <source>
        <dbReference type="SAM" id="MobiDB-lite"/>
    </source>
</evidence>
<feature type="compositionally biased region" description="Polar residues" evidence="1">
    <location>
        <begin position="117"/>
        <end position="129"/>
    </location>
</feature>